<dbReference type="NCBIfam" id="TIGR01643">
    <property type="entry name" value="YD_repeat_2x"/>
    <property type="match status" value="4"/>
</dbReference>
<gene>
    <name evidence="5" type="ORF">O4J56_13505</name>
</gene>
<proteinExistence type="predicted"/>
<keyword evidence="3" id="KW-0472">Membrane</keyword>
<dbReference type="InterPro" id="IPR006530">
    <property type="entry name" value="YD"/>
</dbReference>
<protein>
    <submittedName>
        <fullName evidence="5">Type IV secretion protein Rhs</fullName>
    </submittedName>
</protein>
<evidence type="ECO:0000256" key="2">
    <source>
        <dbReference type="SAM" id="MobiDB-lite"/>
    </source>
</evidence>
<keyword evidence="1" id="KW-0677">Repeat</keyword>
<accession>A0ABT4U3W3</accession>
<dbReference type="NCBIfam" id="TIGR03696">
    <property type="entry name" value="Rhs_assc_core"/>
    <property type="match status" value="1"/>
</dbReference>
<dbReference type="Pfam" id="PF05593">
    <property type="entry name" value="RHS_repeat"/>
    <property type="match status" value="3"/>
</dbReference>
<reference evidence="5 6" key="1">
    <citation type="submission" date="2023-01" db="EMBL/GenBank/DDBJ databases">
        <title>Draft genome sequence of Nocardiopsis sp. RSe5-2 isolated from halophytes.</title>
        <authorList>
            <person name="Duangmal K."/>
            <person name="Chantavorakit T."/>
        </authorList>
    </citation>
    <scope>NUCLEOTIDE SEQUENCE [LARGE SCALE GENOMIC DNA]</scope>
    <source>
        <strain evidence="5 6">RSe5-2</strain>
    </source>
</reference>
<name>A0ABT4U3W3_9ACTN</name>
<dbReference type="PANTHER" id="PTHR32305:SF17">
    <property type="entry name" value="TRNA NUCLEASE WAPA"/>
    <property type="match status" value="1"/>
</dbReference>
<evidence type="ECO:0000313" key="6">
    <source>
        <dbReference type="Proteomes" id="UP001527866"/>
    </source>
</evidence>
<keyword evidence="3" id="KW-0812">Transmembrane</keyword>
<keyword evidence="3" id="KW-1133">Transmembrane helix</keyword>
<feature type="region of interest" description="Disordered" evidence="2">
    <location>
        <begin position="1646"/>
        <end position="1699"/>
    </location>
</feature>
<evidence type="ECO:0000256" key="3">
    <source>
        <dbReference type="SAM" id="Phobius"/>
    </source>
</evidence>
<evidence type="ECO:0000256" key="1">
    <source>
        <dbReference type="ARBA" id="ARBA00022737"/>
    </source>
</evidence>
<dbReference type="InterPro" id="IPR050708">
    <property type="entry name" value="T6SS_VgrG/RHS"/>
</dbReference>
<organism evidence="5 6">
    <name type="scientific">Nocardiopsis endophytica</name>
    <dbReference type="NCBI Taxonomy" id="3018445"/>
    <lineage>
        <taxon>Bacteria</taxon>
        <taxon>Bacillati</taxon>
        <taxon>Actinomycetota</taxon>
        <taxon>Actinomycetes</taxon>
        <taxon>Streptosporangiales</taxon>
        <taxon>Nocardiopsidaceae</taxon>
        <taxon>Nocardiopsis</taxon>
    </lineage>
</organism>
<feature type="compositionally biased region" description="Basic and acidic residues" evidence="2">
    <location>
        <begin position="1108"/>
        <end position="1117"/>
    </location>
</feature>
<evidence type="ECO:0000313" key="5">
    <source>
        <dbReference type="EMBL" id="MDA2811651.1"/>
    </source>
</evidence>
<evidence type="ECO:0000259" key="4">
    <source>
        <dbReference type="Pfam" id="PF25023"/>
    </source>
</evidence>
<dbReference type="Proteomes" id="UP001527866">
    <property type="component" value="Unassembled WGS sequence"/>
</dbReference>
<dbReference type="Pfam" id="PF25023">
    <property type="entry name" value="TEN_YD-shell"/>
    <property type="match status" value="1"/>
</dbReference>
<dbReference type="InterPro" id="IPR031325">
    <property type="entry name" value="RHS_repeat"/>
</dbReference>
<dbReference type="InterPro" id="IPR022385">
    <property type="entry name" value="Rhs_assc_core"/>
</dbReference>
<dbReference type="PANTHER" id="PTHR32305">
    <property type="match status" value="1"/>
</dbReference>
<feature type="compositionally biased region" description="Basic and acidic residues" evidence="2">
    <location>
        <begin position="116"/>
        <end position="130"/>
    </location>
</feature>
<feature type="compositionally biased region" description="Acidic residues" evidence="2">
    <location>
        <begin position="173"/>
        <end position="193"/>
    </location>
</feature>
<feature type="domain" description="Teneurin-like YD-shell" evidence="4">
    <location>
        <begin position="1639"/>
        <end position="1888"/>
    </location>
</feature>
<dbReference type="RefSeq" id="WP_270686102.1">
    <property type="nucleotide sequence ID" value="NZ_JAQFWQ010000033.1"/>
</dbReference>
<dbReference type="EMBL" id="JAQFWQ010000033">
    <property type="protein sequence ID" value="MDA2811651.1"/>
    <property type="molecule type" value="Genomic_DNA"/>
</dbReference>
<feature type="compositionally biased region" description="Pro residues" evidence="2">
    <location>
        <begin position="143"/>
        <end position="153"/>
    </location>
</feature>
<keyword evidence="6" id="KW-1185">Reference proteome</keyword>
<dbReference type="InterPro" id="IPR056823">
    <property type="entry name" value="TEN-like_YD-shell"/>
</dbReference>
<dbReference type="Gene3D" id="2.180.10.10">
    <property type="entry name" value="RHS repeat-associated core"/>
    <property type="match status" value="2"/>
</dbReference>
<feature type="region of interest" description="Disordered" evidence="2">
    <location>
        <begin position="1108"/>
        <end position="1127"/>
    </location>
</feature>
<comment type="caution">
    <text evidence="5">The sequence shown here is derived from an EMBL/GenBank/DDBJ whole genome shotgun (WGS) entry which is preliminary data.</text>
</comment>
<sequence length="2151" mass="233521">MVLVAGSLFSVPASALMFNDRPGVEDDRSIDGRAAVQEAIAEDDTVDKAAVTGLDAAEWPEPESVAIALDGQQEMRSFSAPADGEQQDEGEGKAVSLGPVEATETEEWESPLKGAGAEKEADRVSERRLPSEPQEPESSASSGPPPSPDPSTSPSPDGEGQEGTPAPEQGQDGQEESTEQERPEEEPAEEEPEEARAPEHLEEAALEVLSRDQADSLGVDGLLLRLKRTDGGSEHAPVRVEVDYSDFATAFGGDYGSRLELIALDACGEGADPDCVAAVDLDSENDTEAQTLSAIAPATAGEGTLLAATADTTSKGGDGDYAATKLQASSKWNVGPQTGGFSWSYPIGTPPVASGLTPDIALGYSSQSVDGRTASSNNQTSWVGEGFDYHPGSIERRYKLCQDDGHEVADQCWERENATLSLNGMSSELIIDSDGEWHLKNDDGSRIEKLTGAKNGDDDGEYWKLTTPDGTKYFFGRNRLPGYTSGDEETEAAWTQPVYGDDPGEPCHESSFEDSWCQQAYKWNLDYVEDAHGNAMAFYYNAEGNHYGRNLESTATPYDRGGYLERIEYGLRSDDVYGTAPAKVEFGVSERCLPTDSFSCEAGDRTEDNADHWPDVPIDRECGDGEDCTGNHSPAFFSTKKLDSITTKAHGGEGYATIDSFELEHKYPEPGDGTDPALWLDSITHTGHTGSGDPQAYPSVTFGGTPMVNRVDSTSDGLAEMYKWRVTAVYTETGGQVDVSYSQPECEAGQTPKPHENTKRCYPVIWTPEGEEELTDWFHKYTVTQVAEIDLVGDQPDVITSYDYEGGAAWAHATPDGITPEENQTWSVFRGYETVKVRTGHPEASQSEEEHLFYRGMDGDELPDGGTRSVTITDSEGNEVADDEQFNGQTREVLTRNGPDGPVVSKTISEPWKKKTAERDYSWGTLQAHIIKTKSSETYTALGKDGADGWRTTRTTNTFDDRGYVVQTHDEGDTGDPGDDRCTLTTYNRNTDAWIMETVSRVQTLDVACADTDTADKPGDVISDVRTHFDGKAYGEAPTRGLPTSSERVDDYADGKPQYQVTGETTYDSYGRPLTVTDALGNVTTTEHTSSVAGGTPTSTTVTNALGHTKETEHDLRGNPVAETDANGNRADLTYDAFGRLTQVWLPDRPKANNPRPSMAFAYHVAKDAPAQVVTKTLNADAEYITSYEIYDGLLRKRQTQSPATGGGRRITDVFHDSRGNTVIERDTYFNEQDPSGDLFIVNNHDEIPRQTETKVDGAGRVTASVHVSRGEERWRTSTAYLGDRTLVTEPEGGTGTTTITDARGRTAEKRTHHGREPVGEYDATTYTYAKNDEIASITDPGGNTWEYTYDLAGRKVEEVDPDTGRTTFTYDAADRLVTTTDARGRTLYTGYDALGRETERRDDGPDGALRAEWTYDTVAKGQQTSATRYIEGNAYTTKILGYDRMNRVRARDITIPGTEEGLAGTYRYLYAYNPDGSLRSTRMPEVGGLSMEVVQTGYDDIGQADTLSGSSSIVQEALYSKTGDLLQRAFDRGTSGSESSWVTRVYDEATDRLTKASMVHEVGAGSLTTQFYDYNDAGNILSIRDEPTDEERPSDVQCFQYDHLQRLTEAWTPNATGETACAQTPSTDTLGGAAPYWDSYTYDESGNRVSETKRTPGGTTDRAYTGTAETGGPGHGVTRVDQSGHNGESVSTYEYDEAGNMVRRDSEDGDQQLTWDAEGNLASVTGGAAETDYVYDADGERLIRRQGPEWTLYLPGQEVAWTSGGDGTEATRYYEHAGETVAVRDGEGMHWLFSDHNGSSQLAVDARTGETVQRRFSPFGELRSSSASWPSGKGYVGGTIDEATGLTQLGARAYDAAIGRFISVDPLMKPDDSQQMHGYAYADNSPVASSDASGLLKMGPGGCGCTSSPPQGLNDFTRIKQEAMWTRQGRNVSRMRQGSGVYQRPYYQNSRSSFYTGARGSAPAPTYIDPYDNDSYKEDPTTSALDKAKSWAAERWGTWDSDQGFMENLKGMNWVNILGDAALVGGLLCAVCAGVAAGVSVGLGAYKIINGNAKDGIWDLAGSLPFGIGRASKLVTRGKIRGAAKEYFDYKSIKKKKGSKAVRDRFGSLQSRIGGLRGQDYVIQDTTNLVGDVHAGVSAARTVQDPSWGW</sequence>
<feature type="transmembrane region" description="Helical" evidence="3">
    <location>
        <begin position="2023"/>
        <end position="2047"/>
    </location>
</feature>
<feature type="region of interest" description="Disordered" evidence="2">
    <location>
        <begin position="57"/>
        <end position="198"/>
    </location>
</feature>
<feature type="compositionally biased region" description="Polar residues" evidence="2">
    <location>
        <begin position="1681"/>
        <end position="1693"/>
    </location>
</feature>